<comment type="caution">
    <text evidence="1">The sequence shown here is derived from an EMBL/GenBank/DDBJ whole genome shotgun (WGS) entry which is preliminary data.</text>
</comment>
<evidence type="ECO:0008006" key="2">
    <source>
        <dbReference type="Google" id="ProtNLM"/>
    </source>
</evidence>
<sequence length="577" mass="64350">MARRLFDQESNRLFYGQQFVPEPGYSLDFAVGMTYSLDLNAFLGIPISLGMLDDLESAGAKNPFYLLEAIRKSGDHIAVFCNAGSIHTPKKSEPVHILLEQSIFQVALGPKTNFHPKVWVIRYRNFDGDTYIRVVVLSRNITFDRCFDIAASLTGEVGGRAREANRPLSDLLRFVSGFADGDPVKRKLIRSVADDVLKVREFAPMECFDSVEFLPVGIPGYKKIAEPELSGARSLVLVSPFLSDGVVKALTVSAKQTALITRKSSITPTALSSFQDVFVTKELVLDNELLEEGESEETPQRDIHAKIFFEERDDGKYLYLGSLNASANAFYHNVEFMLKLRYRPYYASFTSVLGDLVQEEQSPFERIETMDELPEAAEQEDPADLQDVVYAVKQAKVTSNGELYTVHISCGALESPCEIALFGSSSVYRNLAEEVVFEKVSLTALSEFYIVRRGNVSAIIKISTVGIPAEERDNAIYSTIIGDRRGFFKYVSFLLSDDYAETSLEEQMLGMENANEASASSAVAGVYEQLLRTAAENPERLVAVENMMSRLNPEIVDERFRVLISTCRSAAKQVKRK</sequence>
<reference evidence="1" key="1">
    <citation type="submission" date="2019-08" db="EMBL/GenBank/DDBJ databases">
        <authorList>
            <person name="Kucharzyk K."/>
            <person name="Murdoch R.W."/>
            <person name="Higgins S."/>
            <person name="Loffler F."/>
        </authorList>
    </citation>
    <scope>NUCLEOTIDE SEQUENCE</scope>
</reference>
<dbReference type="SUPFAM" id="SSF56024">
    <property type="entry name" value="Phospholipase D/nuclease"/>
    <property type="match status" value="1"/>
</dbReference>
<name>A0A644WVN2_9ZZZZ</name>
<organism evidence="1">
    <name type="scientific">bioreactor metagenome</name>
    <dbReference type="NCBI Taxonomy" id="1076179"/>
    <lineage>
        <taxon>unclassified sequences</taxon>
        <taxon>metagenomes</taxon>
        <taxon>ecological metagenomes</taxon>
    </lineage>
</organism>
<evidence type="ECO:0000313" key="1">
    <source>
        <dbReference type="EMBL" id="MPM07975.1"/>
    </source>
</evidence>
<proteinExistence type="predicted"/>
<dbReference type="Gene3D" id="3.30.870.10">
    <property type="entry name" value="Endonuclease Chain A"/>
    <property type="match status" value="1"/>
</dbReference>
<gene>
    <name evidence="1" type="ORF">SDC9_54286</name>
</gene>
<accession>A0A644WVN2</accession>
<protein>
    <recommendedName>
        <fullName evidence="2">PLD phosphodiesterase domain-containing protein</fullName>
    </recommendedName>
</protein>
<dbReference type="EMBL" id="VSSQ01001396">
    <property type="protein sequence ID" value="MPM07975.1"/>
    <property type="molecule type" value="Genomic_DNA"/>
</dbReference>
<dbReference type="AlphaFoldDB" id="A0A644WVN2"/>